<keyword evidence="7 8" id="KW-0998">Cell outer membrane</keyword>
<feature type="domain" description="TonB-dependent receptor-like beta-barrel" evidence="10">
    <location>
        <begin position="564"/>
        <end position="1091"/>
    </location>
</feature>
<evidence type="ECO:0000256" key="5">
    <source>
        <dbReference type="ARBA" id="ARBA00023077"/>
    </source>
</evidence>
<dbReference type="Proteomes" id="UP000192610">
    <property type="component" value="Unassembled WGS sequence"/>
</dbReference>
<dbReference type="Pfam" id="PF00593">
    <property type="entry name" value="TonB_dep_Rec_b-barrel"/>
    <property type="match status" value="1"/>
</dbReference>
<dbReference type="SUPFAM" id="SSF56935">
    <property type="entry name" value="Porins"/>
    <property type="match status" value="1"/>
</dbReference>
<dbReference type="NCBIfam" id="TIGR04056">
    <property type="entry name" value="OMP_RagA_SusC"/>
    <property type="match status" value="1"/>
</dbReference>
<comment type="caution">
    <text evidence="12">The sequence shown here is derived from an EMBL/GenBank/DDBJ whole genome shotgun (WGS) entry which is preliminary data.</text>
</comment>
<evidence type="ECO:0008006" key="14">
    <source>
        <dbReference type="Google" id="ProtNLM"/>
    </source>
</evidence>
<dbReference type="SUPFAM" id="SSF49464">
    <property type="entry name" value="Carboxypeptidase regulatory domain-like"/>
    <property type="match status" value="1"/>
</dbReference>
<comment type="subcellular location">
    <subcellularLocation>
        <location evidence="1 8">Cell outer membrane</location>
        <topology evidence="1 8">Multi-pass membrane protein</topology>
    </subcellularLocation>
</comment>
<dbReference type="InterPro" id="IPR000531">
    <property type="entry name" value="Beta-barrel_TonB"/>
</dbReference>
<evidence type="ECO:0000313" key="12">
    <source>
        <dbReference type="EMBL" id="OQP52828.1"/>
    </source>
</evidence>
<sequence length="1125" mass="123328">MIRNITTAARSCRKLLLITALTAFLFFNQLLQAGAFLYSQTVTLSVHDMPLEKVCREIEKQTGYYFVYAKDPDEKKHLISLQVKNELVTSVLQKVFSGLPYSYSVIDKVVVINTVKRTTPAVPPVTNSTMADTMSVQGRVVNRQGEPLVNASVMTSNTKKSTITDLKGAFKLKGLNEGDVLLISYAGYKTQMVSPKKQPLFVVLEVTDNELDKVVVQAYGTTSRRLTTSNIGVVTAKDIEQQRTMNPLLALQGRVAGLEITPQSGYELGPVKVEIRGRNVVNPSFTSDPLYIIDGVPLTIMDVGGTNKISTNGNSVSYGMDQSKTLFTGGLSPLFNVNTSDIESIEVLKDADATAIYGSRGANGVILITTKKGKPGKNRFGVNFSQGVNFITRKWEMLNTSQYLAMRREAFKNDGITPTAAPGTGYAPDLFLADTTRNVDWQEYYWGKKGQWTNAQADYSGGTSQVNFRIGAGYNKSKDITTTSGASSKTSFAVNLNTHSFDNRFNLSLGANYNYTAANLINISGIGTVPPLAPPVYDDQGNLNFIGWKAVGLSFPFAGLLQPYTTNASLLNTSLELRYNILTSLTGRVSLGYNSSDNTSNSYRPFAAQDPTATNRIASTSMGINKANNWVVEPQLEYNLSTGIGRWNVLIGGTIQNNATKSLSVGGQGYANDALLYTISNALTVTSTEQYGKYKYAGAFGRITYNYDNKYILNLNGRRDGSSRFGAGKQFGNFGSVGVAWILSDETFIRKNLPGLISFIKLRGSYGLTGSDAVGDYQYLSQWGNLSPILTPYNGVAPLTPQIQSNSNFHWQSNKKAEAGLDLGFINDRINLQVVYYNNRCDNQLVSFPTPTFTGFGTVTANSPANVENSGWEFTLNGSIINKKEFSWNASFNISFNKNKLLSYPLFDQSPFYSKYKIGESLNTLYVLNYLGVDPQTGNYAFEDHNHDGKIIANTQVQPGSHDNDFYVGISLSPAYMGGMGHQFRYKNWQLSTYFSYKKGMGLNSLRGIYGGTANSSLWEYNHRWQNPGDISEAPRLTTASTVTNFGTSSGGMTDASFIRLRTVGLSYNLSDKIARKARLNNLAVNINAQNIFVITKYRGGDPEVTNFSAMPPTRTITAGISCSL</sequence>
<evidence type="ECO:0000256" key="6">
    <source>
        <dbReference type="ARBA" id="ARBA00023136"/>
    </source>
</evidence>
<comment type="similarity">
    <text evidence="8 9">Belongs to the TonB-dependent receptor family.</text>
</comment>
<evidence type="ECO:0000256" key="2">
    <source>
        <dbReference type="ARBA" id="ARBA00022448"/>
    </source>
</evidence>
<keyword evidence="5 9" id="KW-0798">TonB box</keyword>
<dbReference type="InterPro" id="IPR037066">
    <property type="entry name" value="Plug_dom_sf"/>
</dbReference>
<dbReference type="Gene3D" id="2.170.130.10">
    <property type="entry name" value="TonB-dependent receptor, plug domain"/>
    <property type="match status" value="1"/>
</dbReference>
<protein>
    <recommendedName>
        <fullName evidence="14">SusC/RagA family TonB-linked outer membrane protein</fullName>
    </recommendedName>
</protein>
<keyword evidence="2 8" id="KW-0813">Transport</keyword>
<dbReference type="NCBIfam" id="TIGR04057">
    <property type="entry name" value="SusC_RagA_signa"/>
    <property type="match status" value="1"/>
</dbReference>
<name>A0A1V9F381_9BACT</name>
<dbReference type="InterPro" id="IPR023996">
    <property type="entry name" value="TonB-dep_OMP_SusC/RagA"/>
</dbReference>
<dbReference type="InterPro" id="IPR008969">
    <property type="entry name" value="CarboxyPept-like_regulatory"/>
</dbReference>
<proteinExistence type="inferred from homology"/>
<keyword evidence="4 8" id="KW-0812">Transmembrane</keyword>
<dbReference type="Gene3D" id="2.40.170.20">
    <property type="entry name" value="TonB-dependent receptor, beta-barrel domain"/>
    <property type="match status" value="1"/>
</dbReference>
<keyword evidence="6 8" id="KW-0472">Membrane</keyword>
<dbReference type="EMBL" id="LVXG01000007">
    <property type="protein sequence ID" value="OQP52828.1"/>
    <property type="molecule type" value="Genomic_DNA"/>
</dbReference>
<evidence type="ECO:0000256" key="8">
    <source>
        <dbReference type="PROSITE-ProRule" id="PRU01360"/>
    </source>
</evidence>
<evidence type="ECO:0000256" key="4">
    <source>
        <dbReference type="ARBA" id="ARBA00022692"/>
    </source>
</evidence>
<dbReference type="PROSITE" id="PS52016">
    <property type="entry name" value="TONB_DEPENDENT_REC_3"/>
    <property type="match status" value="1"/>
</dbReference>
<dbReference type="InterPro" id="IPR039426">
    <property type="entry name" value="TonB-dep_rcpt-like"/>
</dbReference>
<accession>A0A1V9F381</accession>
<dbReference type="InterPro" id="IPR023997">
    <property type="entry name" value="TonB-dep_OMP_SusC/RagA_CS"/>
</dbReference>
<evidence type="ECO:0000259" key="11">
    <source>
        <dbReference type="Pfam" id="PF07715"/>
    </source>
</evidence>
<dbReference type="GO" id="GO:0009279">
    <property type="term" value="C:cell outer membrane"/>
    <property type="evidence" value="ECO:0007669"/>
    <property type="project" value="UniProtKB-SubCell"/>
</dbReference>
<keyword evidence="3 8" id="KW-1134">Transmembrane beta strand</keyword>
<gene>
    <name evidence="12" type="ORF">A4H97_24320</name>
</gene>
<dbReference type="InterPro" id="IPR036942">
    <property type="entry name" value="Beta-barrel_TonB_sf"/>
</dbReference>
<dbReference type="STRING" id="354355.SAMN05660816_04752"/>
<dbReference type="OrthoDB" id="9768177at2"/>
<feature type="domain" description="TonB-dependent receptor plug" evidence="11">
    <location>
        <begin position="226"/>
        <end position="365"/>
    </location>
</feature>
<dbReference type="Pfam" id="PF07715">
    <property type="entry name" value="Plug"/>
    <property type="match status" value="1"/>
</dbReference>
<reference evidence="13" key="1">
    <citation type="submission" date="2016-04" db="EMBL/GenBank/DDBJ databases">
        <authorList>
            <person name="Chen L."/>
            <person name="Zhuang W."/>
            <person name="Wang G."/>
        </authorList>
    </citation>
    <scope>NUCLEOTIDE SEQUENCE [LARGE SCALE GENOMIC DNA]</scope>
    <source>
        <strain evidence="13">17621</strain>
    </source>
</reference>
<evidence type="ECO:0000256" key="7">
    <source>
        <dbReference type="ARBA" id="ARBA00023237"/>
    </source>
</evidence>
<dbReference type="Pfam" id="PF13715">
    <property type="entry name" value="CarbopepD_reg_2"/>
    <property type="match status" value="1"/>
</dbReference>
<evidence type="ECO:0000256" key="1">
    <source>
        <dbReference type="ARBA" id="ARBA00004571"/>
    </source>
</evidence>
<evidence type="ECO:0000259" key="10">
    <source>
        <dbReference type="Pfam" id="PF00593"/>
    </source>
</evidence>
<dbReference type="RefSeq" id="WP_081197923.1">
    <property type="nucleotide sequence ID" value="NZ_FOCZ01000009.1"/>
</dbReference>
<keyword evidence="13" id="KW-1185">Reference proteome</keyword>
<dbReference type="Gene3D" id="2.60.40.1120">
    <property type="entry name" value="Carboxypeptidase-like, regulatory domain"/>
    <property type="match status" value="1"/>
</dbReference>
<evidence type="ECO:0000256" key="9">
    <source>
        <dbReference type="RuleBase" id="RU003357"/>
    </source>
</evidence>
<dbReference type="InterPro" id="IPR012910">
    <property type="entry name" value="Plug_dom"/>
</dbReference>
<dbReference type="AlphaFoldDB" id="A0A1V9F381"/>
<organism evidence="12 13">
    <name type="scientific">Niastella yeongjuensis</name>
    <dbReference type="NCBI Taxonomy" id="354355"/>
    <lineage>
        <taxon>Bacteria</taxon>
        <taxon>Pseudomonadati</taxon>
        <taxon>Bacteroidota</taxon>
        <taxon>Chitinophagia</taxon>
        <taxon>Chitinophagales</taxon>
        <taxon>Chitinophagaceae</taxon>
        <taxon>Niastella</taxon>
    </lineage>
</organism>
<evidence type="ECO:0000313" key="13">
    <source>
        <dbReference type="Proteomes" id="UP000192610"/>
    </source>
</evidence>
<evidence type="ECO:0000256" key="3">
    <source>
        <dbReference type="ARBA" id="ARBA00022452"/>
    </source>
</evidence>